<feature type="region of interest" description="Disordered" evidence="5">
    <location>
        <begin position="563"/>
        <end position="609"/>
    </location>
</feature>
<evidence type="ECO:0000256" key="1">
    <source>
        <dbReference type="ARBA" id="ARBA00022723"/>
    </source>
</evidence>
<dbReference type="Pfam" id="PF00098">
    <property type="entry name" value="zf-CCHC"/>
    <property type="match status" value="1"/>
</dbReference>
<gene>
    <name evidence="8" type="ORF">QYE76_009773</name>
</gene>
<feature type="domain" description="CCHC-type" evidence="6">
    <location>
        <begin position="164"/>
        <end position="178"/>
    </location>
</feature>
<feature type="region of interest" description="Disordered" evidence="5">
    <location>
        <begin position="903"/>
        <end position="982"/>
    </location>
</feature>
<keyword evidence="3" id="KW-0862">Zinc</keyword>
<evidence type="ECO:0000259" key="7">
    <source>
        <dbReference type="PROSITE" id="PS50994"/>
    </source>
</evidence>
<keyword evidence="1" id="KW-0479">Metal-binding</keyword>
<dbReference type="InterPro" id="IPR036397">
    <property type="entry name" value="RNaseH_sf"/>
</dbReference>
<dbReference type="PANTHER" id="PTHR42648">
    <property type="entry name" value="TRANSPOSASE, PUTATIVE-RELATED"/>
    <property type="match status" value="1"/>
</dbReference>
<protein>
    <recommendedName>
        <fullName evidence="10">Gag-pol polyprotein</fullName>
    </recommendedName>
</protein>
<dbReference type="InterPro" id="IPR057670">
    <property type="entry name" value="SH3_retrovirus"/>
</dbReference>
<evidence type="ECO:0000313" key="8">
    <source>
        <dbReference type="EMBL" id="KAK1693076.1"/>
    </source>
</evidence>
<accession>A0AAD8X1J0</accession>
<dbReference type="Gene3D" id="3.30.420.10">
    <property type="entry name" value="Ribonuclease H-like superfamily/Ribonuclease H"/>
    <property type="match status" value="1"/>
</dbReference>
<feature type="coiled-coil region" evidence="4">
    <location>
        <begin position="342"/>
        <end position="369"/>
    </location>
</feature>
<dbReference type="InterPro" id="IPR012337">
    <property type="entry name" value="RNaseH-like_sf"/>
</dbReference>
<dbReference type="Pfam" id="PF00665">
    <property type="entry name" value="rve"/>
    <property type="match status" value="1"/>
</dbReference>
<keyword evidence="2" id="KW-0378">Hydrolase</keyword>
<reference evidence="8" key="1">
    <citation type="submission" date="2023-07" db="EMBL/GenBank/DDBJ databases">
        <title>A chromosome-level genome assembly of Lolium multiflorum.</title>
        <authorList>
            <person name="Chen Y."/>
            <person name="Copetti D."/>
            <person name="Kolliker R."/>
            <person name="Studer B."/>
        </authorList>
    </citation>
    <scope>NUCLEOTIDE SEQUENCE</scope>
    <source>
        <strain evidence="8">02402/16</strain>
        <tissue evidence="8">Leaf</tissue>
    </source>
</reference>
<evidence type="ECO:0000256" key="3">
    <source>
        <dbReference type="PROSITE-ProRule" id="PRU00047"/>
    </source>
</evidence>
<evidence type="ECO:0008006" key="10">
    <source>
        <dbReference type="Google" id="ProtNLM"/>
    </source>
</evidence>
<dbReference type="InterPro" id="IPR036875">
    <property type="entry name" value="Znf_CCHC_sf"/>
</dbReference>
<comment type="caution">
    <text evidence="8">The sequence shown here is derived from an EMBL/GenBank/DDBJ whole genome shotgun (WGS) entry which is preliminary data.</text>
</comment>
<dbReference type="GO" id="GO:0016787">
    <property type="term" value="F:hydrolase activity"/>
    <property type="evidence" value="ECO:0007669"/>
    <property type="project" value="UniProtKB-KW"/>
</dbReference>
<dbReference type="PROSITE" id="PS50994">
    <property type="entry name" value="INTEGRASE"/>
    <property type="match status" value="1"/>
</dbReference>
<name>A0AAD8X1J0_LOLMU</name>
<dbReference type="GO" id="GO:0015074">
    <property type="term" value="P:DNA integration"/>
    <property type="evidence" value="ECO:0007669"/>
    <property type="project" value="InterPro"/>
</dbReference>
<dbReference type="PROSITE" id="PS50158">
    <property type="entry name" value="ZF_CCHC"/>
    <property type="match status" value="1"/>
</dbReference>
<proteinExistence type="predicted"/>
<feature type="coiled-coil region" evidence="4">
    <location>
        <begin position="398"/>
        <end position="446"/>
    </location>
</feature>
<dbReference type="Gene3D" id="4.10.60.10">
    <property type="entry name" value="Zinc finger, CCHC-type"/>
    <property type="match status" value="1"/>
</dbReference>
<evidence type="ECO:0000313" key="9">
    <source>
        <dbReference type="Proteomes" id="UP001231189"/>
    </source>
</evidence>
<dbReference type="SUPFAM" id="SSF53098">
    <property type="entry name" value="Ribonuclease H-like"/>
    <property type="match status" value="1"/>
</dbReference>
<feature type="region of interest" description="Disordered" evidence="5">
    <location>
        <begin position="1271"/>
        <end position="1328"/>
    </location>
</feature>
<evidence type="ECO:0000256" key="4">
    <source>
        <dbReference type="SAM" id="Coils"/>
    </source>
</evidence>
<dbReference type="Pfam" id="PF25597">
    <property type="entry name" value="SH3_retrovirus"/>
    <property type="match status" value="1"/>
</dbReference>
<dbReference type="Proteomes" id="UP001231189">
    <property type="component" value="Unassembled WGS sequence"/>
</dbReference>
<feature type="compositionally biased region" description="Basic and acidic residues" evidence="5">
    <location>
        <begin position="579"/>
        <end position="590"/>
    </location>
</feature>
<dbReference type="InterPro" id="IPR001584">
    <property type="entry name" value="Integrase_cat-core"/>
</dbReference>
<feature type="compositionally biased region" description="Acidic residues" evidence="5">
    <location>
        <begin position="1291"/>
        <end position="1318"/>
    </location>
</feature>
<dbReference type="GO" id="GO:0008270">
    <property type="term" value="F:zinc ion binding"/>
    <property type="evidence" value="ECO:0007669"/>
    <property type="project" value="UniProtKB-KW"/>
</dbReference>
<keyword evidence="9" id="KW-1185">Reference proteome</keyword>
<evidence type="ECO:0000256" key="5">
    <source>
        <dbReference type="SAM" id="MobiDB-lite"/>
    </source>
</evidence>
<feature type="compositionally biased region" description="Polar residues" evidence="5">
    <location>
        <begin position="916"/>
        <end position="934"/>
    </location>
</feature>
<organism evidence="8 9">
    <name type="scientific">Lolium multiflorum</name>
    <name type="common">Italian ryegrass</name>
    <name type="synonym">Lolium perenne subsp. multiflorum</name>
    <dbReference type="NCBI Taxonomy" id="4521"/>
    <lineage>
        <taxon>Eukaryota</taxon>
        <taxon>Viridiplantae</taxon>
        <taxon>Streptophyta</taxon>
        <taxon>Embryophyta</taxon>
        <taxon>Tracheophyta</taxon>
        <taxon>Spermatophyta</taxon>
        <taxon>Magnoliopsida</taxon>
        <taxon>Liliopsida</taxon>
        <taxon>Poales</taxon>
        <taxon>Poaceae</taxon>
        <taxon>BOP clade</taxon>
        <taxon>Pooideae</taxon>
        <taxon>Poodae</taxon>
        <taxon>Poeae</taxon>
        <taxon>Poeae Chloroplast Group 2 (Poeae type)</taxon>
        <taxon>Loliodinae</taxon>
        <taxon>Loliinae</taxon>
        <taxon>Lolium</taxon>
    </lineage>
</organism>
<dbReference type="PANTHER" id="PTHR42648:SF21">
    <property type="entry name" value="CYSTEINE-RICH RLK (RECEPTOR-LIKE PROTEIN KINASE) 8"/>
    <property type="match status" value="1"/>
</dbReference>
<dbReference type="InterPro" id="IPR039537">
    <property type="entry name" value="Retrotran_Ty1/copia-like"/>
</dbReference>
<keyword evidence="4" id="KW-0175">Coiled coil</keyword>
<dbReference type="SUPFAM" id="SSF57756">
    <property type="entry name" value="Retrovirus zinc finger-like domains"/>
    <property type="match status" value="1"/>
</dbReference>
<evidence type="ECO:0000259" key="6">
    <source>
        <dbReference type="PROSITE" id="PS50158"/>
    </source>
</evidence>
<dbReference type="InterPro" id="IPR001878">
    <property type="entry name" value="Znf_CCHC"/>
</dbReference>
<dbReference type="InterPro" id="IPR013103">
    <property type="entry name" value="RVT_2"/>
</dbReference>
<keyword evidence="3" id="KW-0863">Zinc-finger</keyword>
<feature type="domain" description="Integrase catalytic" evidence="7">
    <location>
        <begin position="638"/>
        <end position="804"/>
    </location>
</feature>
<feature type="compositionally biased region" description="Low complexity" evidence="5">
    <location>
        <begin position="935"/>
        <end position="944"/>
    </location>
</feature>
<dbReference type="EMBL" id="JAUUTY010000001">
    <property type="protein sequence ID" value="KAK1693076.1"/>
    <property type="molecule type" value="Genomic_DNA"/>
</dbReference>
<dbReference type="GO" id="GO:0003676">
    <property type="term" value="F:nucleic acid binding"/>
    <property type="evidence" value="ECO:0007669"/>
    <property type="project" value="InterPro"/>
</dbReference>
<sequence>MENPYPMPMLGLVPESKGQGTWCEKYNDGFEMNEAFIKSKVIAMIAVKQEDTNLALNLQIMTKSADLNSDDLVSYVAANESMAKAGKRLKAMNRVDEASHNHEASHNLALKARADHESKEDYEIEEDEEMTSTSDIATDFAFFAKKYKAKFPMLLNDKKKKRTCYNCDEDNHFANECPYEKRVDKPKFIKGVKPRLKPNPINDRYKKNKGRAFVGAEYLSDEEEEDEEKEAGVAGLAFSKPGSLFTYDYSKDYSTENDVGSSFMARTTQDDDSDDSPSSPIIGSCLMARETKVMESPPSLSSVLDDENEDQEELIVLKELYDVRCTIRGEALVKFDFLMDSLKEKDESIEELEYQLNEKERRFNLLRQELKTERCISQGLKQQIETYELDKVKDLETIDRAQLLTQELNASKEELEVAHASLTRDLDHLERANKLVKDELNKLGENHDLLQESYKRALGSMKDPIDVEKLACSSISFTSEHAKLVEEHIRLQEELSLHVETNAYLESLVTKYGLDYHPNESSCEQASILEENVRLTKELAKFTTAKNKMGLDDLLSKQRSNNQKYGLGYVPKSHKKNNYKKEKPAQDKNKKVTNNGKASKGKATSGDRTGPNDHYALFVDYYAGKQLKKKHPIKSIVTTSRPLELLHLDLFGPSHYDTLGGSKYGLVIVDDYSRYSWVFLLKSKDETHREFITFAKKAQRMYESEIKAIRTDNGTEFKNYTMQEFVDDEGIKHEFSAPYTPQQNGVVERKNRTIIEMARTMLSEFNSPHNFWGEAISTAVHYSNRLFLRPLHNKTPYELLTGNKPNVMYIRVFGCKCLVKNNKGKLGKFETRTIEGIFVGYAENSHAYRYYNRSSGTIEVSCDVVFLEDNGSQVEQVVPCVAGNDDDPSSAIKHMGIGHIRPMEVHNDDQDDGVDVSSTPQVEPSSTQAEPSSATQEPSSTQDESQSEEQEEDPHSMEQDHDDDQETSSTHDQAQVVPHDQVLARDEFIDHEGTVRKIKAATRASDMKVDQVLGSISRGVVHEALVDPDWVIAMQEELECFTRNEVWSLVERPKDHRINVIGTKWVFKNKQDENGIVIRNKARKFEMSMMGELKFFLGFQVRQLAKGTFISQEKYVKDMLKKFNMTNASPMKTPMPVKGQLGSCDGEKDVDIKHRKLIDGCDLIYCELRRCVRERLTPNLAQYVQLLINKVVPAPLNTQGERVRMEAFKMCKNTNDVAHQSLSLNQETRRRQNEFMATRNVPVPPPGPELEPVHAPNWEMPLLSDEMFQNFDPSLYFGGPPPRSARAPPADADDEEDEGDEDDNGEDDDEEDDDEDGDGSSPSAGTSSIDGTLASLLFLRLFGVPMPKGEKRVESRITGFFDYHKPWELLYLDFIWLVRICFDFSRTICYFE</sequence>
<dbReference type="Pfam" id="PF07727">
    <property type="entry name" value="RVT_2"/>
    <property type="match status" value="1"/>
</dbReference>
<evidence type="ECO:0000256" key="2">
    <source>
        <dbReference type="ARBA" id="ARBA00022801"/>
    </source>
</evidence>